<proteinExistence type="predicted"/>
<dbReference type="EMBL" id="QVQA01000004">
    <property type="protein sequence ID" value="KAF5102626.1"/>
    <property type="molecule type" value="Genomic_DNA"/>
</dbReference>
<organism evidence="1 2">
    <name type="scientific">Geotrichum galactomycetum</name>
    <dbReference type="NCBI Taxonomy" id="27317"/>
    <lineage>
        <taxon>Eukaryota</taxon>
        <taxon>Fungi</taxon>
        <taxon>Dikarya</taxon>
        <taxon>Ascomycota</taxon>
        <taxon>Saccharomycotina</taxon>
        <taxon>Dipodascomycetes</taxon>
        <taxon>Dipodascales</taxon>
        <taxon>Dipodascaceae</taxon>
        <taxon>Geotrichum</taxon>
    </lineage>
</organism>
<sequence length="232" mass="26805">MTIPRNTHGFDFPLKDFSAAELPPKAQIIAAAHEFVTQIKIDWTKTKVYPHDVHTYTNRQGSDFWMSRISYHKDVTFDQFKSAIFENHTRNEVKYIPLLDSARDHEDEPEVIPEDHADGWKAFTVHYKFPRLFSDREMAVWVLAVQPDPEIKQFIIVSLPSSHAVSQHVTRAEYLAIEVVTYIEEEGHVEWIMAQTSDAKGNIPRWIQDKSVTASVVADVPSFIDWAKKNLQ</sequence>
<comment type="caution">
    <text evidence="1">The sequence shown here is derived from an EMBL/GenBank/DDBJ whole genome shotgun (WGS) entry which is preliminary data.</text>
</comment>
<evidence type="ECO:0000313" key="2">
    <source>
        <dbReference type="Proteomes" id="UP000744676"/>
    </source>
</evidence>
<dbReference type="Proteomes" id="UP000744676">
    <property type="component" value="Unassembled WGS sequence"/>
</dbReference>
<name>A0ACB6VA96_9ASCO</name>
<accession>A0ACB6VA96</accession>
<evidence type="ECO:0000313" key="1">
    <source>
        <dbReference type="EMBL" id="KAF5102626.1"/>
    </source>
</evidence>
<protein>
    <submittedName>
        <fullName evidence="1">Uncharacterized protein</fullName>
    </submittedName>
</protein>
<gene>
    <name evidence="1" type="ORF">D0Z00_000336</name>
</gene>
<keyword evidence="2" id="KW-1185">Reference proteome</keyword>
<reference evidence="1 2" key="1">
    <citation type="journal article" date="2020" name="Front. Microbiol.">
        <title>Phenotypic and Genetic Characterization of the Cheese Ripening Yeast Geotrichum candidum.</title>
        <authorList>
            <person name="Perkins V."/>
            <person name="Vignola S."/>
            <person name="Lessard M.H."/>
            <person name="Plante P.L."/>
            <person name="Corbeil J."/>
            <person name="Dugat-Bony E."/>
            <person name="Frenette M."/>
            <person name="Labrie S."/>
        </authorList>
    </citation>
    <scope>NUCLEOTIDE SEQUENCE [LARGE SCALE GENOMIC DNA]</scope>
    <source>
        <strain evidence="1 2">LMA-1147</strain>
    </source>
</reference>